<protein>
    <recommendedName>
        <fullName evidence="3">Tetratricopeptide repeat protein</fullName>
    </recommendedName>
</protein>
<feature type="transmembrane region" description="Helical" evidence="1">
    <location>
        <begin position="34"/>
        <end position="54"/>
    </location>
</feature>
<dbReference type="Gene3D" id="1.25.40.10">
    <property type="entry name" value="Tetratricopeptide repeat domain"/>
    <property type="match status" value="1"/>
</dbReference>
<keyword evidence="1" id="KW-0472">Membrane</keyword>
<evidence type="ECO:0000313" key="2">
    <source>
        <dbReference type="EMBL" id="OIR04116.1"/>
    </source>
</evidence>
<dbReference type="PIRSF" id="PIRSF030959">
    <property type="entry name" value="UCP030959"/>
    <property type="match status" value="1"/>
</dbReference>
<feature type="transmembrane region" description="Helical" evidence="1">
    <location>
        <begin position="7"/>
        <end position="28"/>
    </location>
</feature>
<dbReference type="AlphaFoldDB" id="A0A1J5SR46"/>
<comment type="caution">
    <text evidence="2">The sequence shown here is derived from an EMBL/GenBank/DDBJ whole genome shotgun (WGS) entry which is preliminary data.</text>
</comment>
<evidence type="ECO:0000256" key="1">
    <source>
        <dbReference type="SAM" id="Phobius"/>
    </source>
</evidence>
<evidence type="ECO:0008006" key="3">
    <source>
        <dbReference type="Google" id="ProtNLM"/>
    </source>
</evidence>
<keyword evidence="1" id="KW-0812">Transmembrane</keyword>
<organism evidence="2">
    <name type="scientific">mine drainage metagenome</name>
    <dbReference type="NCBI Taxonomy" id="410659"/>
    <lineage>
        <taxon>unclassified sequences</taxon>
        <taxon>metagenomes</taxon>
        <taxon>ecological metagenomes</taxon>
    </lineage>
</organism>
<keyword evidence="1" id="KW-1133">Transmembrane helix</keyword>
<dbReference type="InterPro" id="IPR011990">
    <property type="entry name" value="TPR-like_helical_dom_sf"/>
</dbReference>
<dbReference type="EMBL" id="MLJW01000060">
    <property type="protein sequence ID" value="OIR04116.1"/>
    <property type="molecule type" value="Genomic_DNA"/>
</dbReference>
<sequence length="260" mass="28601">MLDLIQTYFALLGPLTLAVQIGLCIHVYRTGRPLWWMVIIFFAPWLGGLAYVAFEILPNMGGTARQGVRISGWVPTAVQVRRLRAELEEGETVERRLKLASALHHVGQKEEADAVASEAARGVFKGDPAVVAEVAWYKIEAGHVDEAQALLAGIDSKPDRMTAVTLQLLRARILAAKGDAAGALAILENMTDSGVGEERRFYIAACYATLGRKPEATALLEDIIRAYRRGGTIWRRTEKRWFLAAKRARKSLETDGTMAA</sequence>
<dbReference type="InterPro" id="IPR014562">
    <property type="entry name" value="UCP030959_TPR_rpt-cont"/>
</dbReference>
<proteinExistence type="predicted"/>
<name>A0A1J5SR46_9ZZZZ</name>
<gene>
    <name evidence="2" type="ORF">GALL_138470</name>
</gene>
<reference evidence="2" key="1">
    <citation type="submission" date="2016-10" db="EMBL/GenBank/DDBJ databases">
        <title>Sequence of Gallionella enrichment culture.</title>
        <authorList>
            <person name="Poehlein A."/>
            <person name="Muehling M."/>
            <person name="Daniel R."/>
        </authorList>
    </citation>
    <scope>NUCLEOTIDE SEQUENCE</scope>
</reference>
<accession>A0A1J5SR46</accession>